<evidence type="ECO:0000256" key="2">
    <source>
        <dbReference type="ARBA" id="ARBA00002039"/>
    </source>
</evidence>
<gene>
    <name evidence="10" type="ordered locus">Ksed_13540</name>
</gene>
<evidence type="ECO:0000313" key="10">
    <source>
        <dbReference type="EMBL" id="ACV06383.1"/>
    </source>
</evidence>
<dbReference type="EMBL" id="CP001686">
    <property type="protein sequence ID" value="ACV06383.1"/>
    <property type="molecule type" value="Genomic_DNA"/>
</dbReference>
<dbReference type="SUPFAM" id="SSF52317">
    <property type="entry name" value="Class I glutamine amidotransferase-like"/>
    <property type="match status" value="1"/>
</dbReference>
<keyword evidence="11" id="KW-1185">Reference proteome</keyword>
<evidence type="ECO:0000256" key="5">
    <source>
        <dbReference type="ARBA" id="ARBA00015719"/>
    </source>
</evidence>
<dbReference type="KEGG" id="kse:Ksed_13540"/>
<comment type="catalytic activity">
    <reaction evidence="1">
        <text>[L-4-(L-arginin-2-N-yl)aspartate](n) + H2O = [L-4-(L-arginin-2-N-yl)aspartate](n-1) + L-4-(L-arginin-2-N-yl)aspartate</text>
        <dbReference type="Rhea" id="RHEA:12845"/>
        <dbReference type="Rhea" id="RHEA-COMP:13728"/>
        <dbReference type="Rhea" id="RHEA-COMP:13734"/>
        <dbReference type="ChEBI" id="CHEBI:15377"/>
        <dbReference type="ChEBI" id="CHEBI:137986"/>
        <dbReference type="ChEBI" id="CHEBI:137991"/>
        <dbReference type="EC" id="3.4.15.6"/>
    </reaction>
</comment>
<proteinExistence type="inferred from homology"/>
<keyword evidence="7" id="KW-0378">Hydrolase</keyword>
<evidence type="ECO:0000256" key="9">
    <source>
        <dbReference type="PIRSR" id="PIRSR032067-1"/>
    </source>
</evidence>
<dbReference type="PANTHER" id="PTHR36175:SF1">
    <property type="entry name" value="CYANOPHYCINASE"/>
    <property type="match status" value="1"/>
</dbReference>
<feature type="active site" description="Charge relay system" evidence="9">
    <location>
        <position position="192"/>
    </location>
</feature>
<evidence type="ECO:0000256" key="6">
    <source>
        <dbReference type="ARBA" id="ARBA00022670"/>
    </source>
</evidence>
<dbReference type="PANTHER" id="PTHR36175">
    <property type="entry name" value="CYANOPHYCINASE"/>
    <property type="match status" value="1"/>
</dbReference>
<dbReference type="PIRSF" id="PIRSF032067">
    <property type="entry name" value="Cyanophycinase"/>
    <property type="match status" value="1"/>
</dbReference>
<keyword evidence="6" id="KW-0645">Protease</keyword>
<sequence>MLIIGGAEDRRDMMKVHRRFVALAGRGEARAAVVPTASAFHREAGETYSTLFERLGAHHCDVVSPANRLDAHEDHWVEVLDNATGVFLTGGNQLKLSQFLVGTPVGEAIIRAHERGAVIGGTSAGASILSRHMISDGEEGLTPRQGVSKLTQGLGLVGDIILDQHFAERGRYGRLMSMVATSPSLMGIGIDEDTALELAEGTTADGAEIREFSVHGAGGVFLVDASRAMSDGHEAAPGAPLLLSGAIVHALPAGSLFDLNARRLVHFVEQHPQDDAVYSVRQQASEISQLERAAEDADAFDDEEVLEAAADVQRAQQTQLHLTRADDE</sequence>
<dbReference type="GO" id="GO:0008236">
    <property type="term" value="F:serine-type peptidase activity"/>
    <property type="evidence" value="ECO:0007669"/>
    <property type="project" value="UniProtKB-KW"/>
</dbReference>
<comment type="function">
    <text evidence="2">Exopeptidase that catalyzes the hydrolytic cleavage of multi-L-arginyl-poly-L-aspartic acid (cyanophycin; a water-insoluble reserve polymer) into aspartate-arginine dipeptides.</text>
</comment>
<dbReference type="Proteomes" id="UP000006666">
    <property type="component" value="Chromosome"/>
</dbReference>
<feature type="active site" description="Charge relay system" evidence="9">
    <location>
        <position position="123"/>
    </location>
</feature>
<organism evidence="10 11">
    <name type="scientific">Kytococcus sedentarius (strain ATCC 14392 / DSM 20547 / JCM 11482 / CCUG 33030 / NBRC 15357 / NCTC 11040 / CCM 314 / 541)</name>
    <name type="common">Micrococcus sedentarius</name>
    <dbReference type="NCBI Taxonomy" id="478801"/>
    <lineage>
        <taxon>Bacteria</taxon>
        <taxon>Bacillati</taxon>
        <taxon>Actinomycetota</taxon>
        <taxon>Actinomycetes</taxon>
        <taxon>Micrococcales</taxon>
        <taxon>Kytococcaceae</taxon>
        <taxon>Kytococcus</taxon>
    </lineage>
</organism>
<evidence type="ECO:0000256" key="7">
    <source>
        <dbReference type="ARBA" id="ARBA00022801"/>
    </source>
</evidence>
<name>C7NHM6_KYTSD</name>
<dbReference type="EC" id="3.4.15.6" evidence="4"/>
<reference evidence="10 11" key="1">
    <citation type="journal article" date="2009" name="Stand. Genomic Sci.">
        <title>Complete genome sequence of Kytococcus sedentarius type strain (541).</title>
        <authorList>
            <person name="Sims D."/>
            <person name="Brettin T."/>
            <person name="Detter J.C."/>
            <person name="Han C."/>
            <person name="Lapidus A."/>
            <person name="Copeland A."/>
            <person name="Glavina Del Rio T."/>
            <person name="Nolan M."/>
            <person name="Chen F."/>
            <person name="Lucas S."/>
            <person name="Tice H."/>
            <person name="Cheng J.F."/>
            <person name="Bruce D."/>
            <person name="Goodwin L."/>
            <person name="Pitluck S."/>
            <person name="Ovchinnikova G."/>
            <person name="Pati A."/>
            <person name="Ivanova N."/>
            <person name="Mavrommatis K."/>
            <person name="Chen A."/>
            <person name="Palaniappan K."/>
            <person name="D'haeseleer P."/>
            <person name="Chain P."/>
            <person name="Bristow J."/>
            <person name="Eisen J.A."/>
            <person name="Markowitz V."/>
            <person name="Hugenholtz P."/>
            <person name="Schneider S."/>
            <person name="Goker M."/>
            <person name="Pukall R."/>
            <person name="Kyrpides N.C."/>
            <person name="Klenk H.P."/>
        </authorList>
    </citation>
    <scope>NUCLEOTIDE SEQUENCE [LARGE SCALE GENOMIC DNA]</scope>
    <source>
        <strain evidence="11">ATCC 14392 / DSM 20547 / JCM 11482 / CCUG 33030 / NBRC 15357 / NCTC 11040 / CCM 314 / 541</strain>
    </source>
</reference>
<dbReference type="GO" id="GO:0006508">
    <property type="term" value="P:proteolysis"/>
    <property type="evidence" value="ECO:0007669"/>
    <property type="project" value="UniProtKB-KW"/>
</dbReference>
<evidence type="ECO:0000256" key="8">
    <source>
        <dbReference type="ARBA" id="ARBA00022825"/>
    </source>
</evidence>
<dbReference type="HOGENOM" id="CLU_053928_1_0_11"/>
<dbReference type="STRING" id="478801.Ksed_13540"/>
<evidence type="ECO:0000256" key="3">
    <source>
        <dbReference type="ARBA" id="ARBA00006534"/>
    </source>
</evidence>
<comment type="similarity">
    <text evidence="3">Belongs to the peptidase S51 family.</text>
</comment>
<dbReference type="InterPro" id="IPR011811">
    <property type="entry name" value="Peptidase_S51_cyanophycinase"/>
</dbReference>
<dbReference type="NCBIfam" id="TIGR02069">
    <property type="entry name" value="cyanophycinase"/>
    <property type="match status" value="1"/>
</dbReference>
<dbReference type="eggNOG" id="COG4242">
    <property type="taxonomic scope" value="Bacteria"/>
</dbReference>
<dbReference type="InterPro" id="IPR005320">
    <property type="entry name" value="Peptidase_S51"/>
</dbReference>
<dbReference type="RefSeq" id="WP_015779328.1">
    <property type="nucleotide sequence ID" value="NC_013169.1"/>
</dbReference>
<feature type="active site" description="Charge relay system" evidence="9">
    <location>
        <position position="165"/>
    </location>
</feature>
<keyword evidence="8" id="KW-0720">Serine protease</keyword>
<dbReference type="CDD" id="cd03145">
    <property type="entry name" value="GAT1_cyanophycinase"/>
    <property type="match status" value="1"/>
</dbReference>
<accession>C7NHM6</accession>
<dbReference type="InterPro" id="IPR029062">
    <property type="entry name" value="Class_I_gatase-like"/>
</dbReference>
<dbReference type="AlphaFoldDB" id="C7NHM6"/>
<protein>
    <recommendedName>
        <fullName evidence="5">Cyanophycinase</fullName>
        <ecNumber evidence="4">3.4.15.6</ecNumber>
    </recommendedName>
</protein>
<evidence type="ECO:0000313" key="11">
    <source>
        <dbReference type="Proteomes" id="UP000006666"/>
    </source>
</evidence>
<dbReference type="Pfam" id="PF03575">
    <property type="entry name" value="Peptidase_S51"/>
    <property type="match status" value="1"/>
</dbReference>
<evidence type="ECO:0000256" key="1">
    <source>
        <dbReference type="ARBA" id="ARBA00001092"/>
    </source>
</evidence>
<dbReference type="MEROPS" id="S51.003"/>
<dbReference type="Gene3D" id="3.40.50.880">
    <property type="match status" value="1"/>
</dbReference>
<evidence type="ECO:0000256" key="4">
    <source>
        <dbReference type="ARBA" id="ARBA00013115"/>
    </source>
</evidence>
<dbReference type="GO" id="GO:0008241">
    <property type="term" value="F:peptidyl-dipeptidase activity"/>
    <property type="evidence" value="ECO:0007669"/>
    <property type="project" value="UniProtKB-EC"/>
</dbReference>